<accession>G9P1D6</accession>
<dbReference type="AlphaFoldDB" id="G9P1D6"/>
<dbReference type="EMBL" id="ABDG02000026">
    <property type="protein sequence ID" value="EHK43324.1"/>
    <property type="molecule type" value="Genomic_DNA"/>
</dbReference>
<feature type="compositionally biased region" description="Basic and acidic residues" evidence="1">
    <location>
        <begin position="31"/>
        <end position="54"/>
    </location>
</feature>
<feature type="region of interest" description="Disordered" evidence="1">
    <location>
        <begin position="1"/>
        <end position="54"/>
    </location>
</feature>
<feature type="region of interest" description="Disordered" evidence="1">
    <location>
        <begin position="210"/>
        <end position="231"/>
    </location>
</feature>
<dbReference type="HOGENOM" id="CLU_1199963_0_0_1"/>
<keyword evidence="3" id="KW-1185">Reference proteome</keyword>
<reference evidence="2 3" key="1">
    <citation type="journal article" date="2011" name="Genome Biol.">
        <title>Comparative genome sequence analysis underscores mycoparasitism as the ancestral life style of Trichoderma.</title>
        <authorList>
            <person name="Kubicek C.P."/>
            <person name="Herrera-Estrella A."/>
            <person name="Seidl-Seiboth V."/>
            <person name="Martinez D.A."/>
            <person name="Druzhinina I.S."/>
            <person name="Thon M."/>
            <person name="Zeilinger S."/>
            <person name="Casas-Flores S."/>
            <person name="Horwitz B.A."/>
            <person name="Mukherjee P.K."/>
            <person name="Mukherjee M."/>
            <person name="Kredics L."/>
            <person name="Alcaraz L.D."/>
            <person name="Aerts A."/>
            <person name="Antal Z."/>
            <person name="Atanasova L."/>
            <person name="Cervantes-Badillo M.G."/>
            <person name="Challacombe J."/>
            <person name="Chertkov O."/>
            <person name="McCluskey K."/>
            <person name="Coulpier F."/>
            <person name="Deshpande N."/>
            <person name="von Doehren H."/>
            <person name="Ebbole D.J."/>
            <person name="Esquivel-Naranjo E.U."/>
            <person name="Fekete E."/>
            <person name="Flipphi M."/>
            <person name="Glaser F."/>
            <person name="Gomez-Rodriguez E.Y."/>
            <person name="Gruber S."/>
            <person name="Han C."/>
            <person name="Henrissat B."/>
            <person name="Hermosa R."/>
            <person name="Hernandez-Onate M."/>
            <person name="Karaffa L."/>
            <person name="Kosti I."/>
            <person name="Le Crom S."/>
            <person name="Lindquist E."/>
            <person name="Lucas S."/>
            <person name="Luebeck M."/>
            <person name="Luebeck P.S."/>
            <person name="Margeot A."/>
            <person name="Metz B."/>
            <person name="Misra M."/>
            <person name="Nevalainen H."/>
            <person name="Omann M."/>
            <person name="Packer N."/>
            <person name="Perrone G."/>
            <person name="Uresti-Rivera E.E."/>
            <person name="Salamov A."/>
            <person name="Schmoll M."/>
            <person name="Seiboth B."/>
            <person name="Shapiro H."/>
            <person name="Sukno S."/>
            <person name="Tamayo-Ramos J.A."/>
            <person name="Tisch D."/>
            <person name="Wiest A."/>
            <person name="Wilkinson H.H."/>
            <person name="Zhang M."/>
            <person name="Coutinho P.M."/>
            <person name="Kenerley C.M."/>
            <person name="Monte E."/>
            <person name="Baker S.E."/>
            <person name="Grigoriev I.V."/>
        </authorList>
    </citation>
    <scope>NUCLEOTIDE SEQUENCE [LARGE SCALE GENOMIC DNA]</scope>
    <source>
        <strain evidence="3">ATCC 20476 / IMI 206040</strain>
    </source>
</reference>
<comment type="caution">
    <text evidence="2">The sequence shown here is derived from an EMBL/GenBank/DDBJ whole genome shotgun (WGS) entry which is preliminary data.</text>
</comment>
<gene>
    <name evidence="2" type="ORF">TRIATDRAFT_130852</name>
</gene>
<proteinExistence type="predicted"/>
<name>G9P1D6_HYPAI</name>
<evidence type="ECO:0000256" key="1">
    <source>
        <dbReference type="SAM" id="MobiDB-lite"/>
    </source>
</evidence>
<protein>
    <submittedName>
        <fullName evidence="2">Uncharacterized protein</fullName>
    </submittedName>
</protein>
<evidence type="ECO:0000313" key="3">
    <source>
        <dbReference type="Proteomes" id="UP000005426"/>
    </source>
</evidence>
<dbReference type="Proteomes" id="UP000005426">
    <property type="component" value="Unassembled WGS sequence"/>
</dbReference>
<organism evidence="2 3">
    <name type="scientific">Hypocrea atroviridis (strain ATCC 20476 / IMI 206040)</name>
    <name type="common">Trichoderma atroviride</name>
    <dbReference type="NCBI Taxonomy" id="452589"/>
    <lineage>
        <taxon>Eukaryota</taxon>
        <taxon>Fungi</taxon>
        <taxon>Dikarya</taxon>
        <taxon>Ascomycota</taxon>
        <taxon>Pezizomycotina</taxon>
        <taxon>Sordariomycetes</taxon>
        <taxon>Hypocreomycetidae</taxon>
        <taxon>Hypocreales</taxon>
        <taxon>Hypocreaceae</taxon>
        <taxon>Trichoderma</taxon>
    </lineage>
</organism>
<evidence type="ECO:0000313" key="2">
    <source>
        <dbReference type="EMBL" id="EHK43324.1"/>
    </source>
</evidence>
<sequence>MEKGEIRRWKEKKGKKEAKLAARGGRRRWSGLRDTEEVGESDEKSRSRVDLEMNDDETRYPECWTGPGQDMYRQSLVPPHRGHPSFPAGGAAYPAVLGTRTQAPGLVQKAYLVLACRHYMHFSIPSIQKQPPGPGPDSHQTCCSSSINHAPDCGLGAAGPLLLLLATAFARWPEIQGAPAALQWTSGCQSSLQWAATALDGTLPLLQTGNGRWHDAPTAGPQPLSQRGLHL</sequence>